<dbReference type="InterPro" id="IPR003018">
    <property type="entry name" value="GAF"/>
</dbReference>
<evidence type="ECO:0000259" key="1">
    <source>
        <dbReference type="PROSITE" id="PS51832"/>
    </source>
</evidence>
<gene>
    <name evidence="2" type="ORF">LCGC14_2510080</name>
</gene>
<feature type="non-terminal residue" evidence="2">
    <location>
        <position position="470"/>
    </location>
</feature>
<protein>
    <recommendedName>
        <fullName evidence="1">HD-GYP domain-containing protein</fullName>
    </recommendedName>
</protein>
<feature type="domain" description="HD-GYP" evidence="1">
    <location>
        <begin position="343"/>
        <end position="470"/>
    </location>
</feature>
<dbReference type="Pfam" id="PF13185">
    <property type="entry name" value="GAF_2"/>
    <property type="match status" value="1"/>
</dbReference>
<dbReference type="EMBL" id="LAZR01040238">
    <property type="protein sequence ID" value="KKL14992.1"/>
    <property type="molecule type" value="Genomic_DNA"/>
</dbReference>
<dbReference type="SUPFAM" id="SSF109604">
    <property type="entry name" value="HD-domain/PDEase-like"/>
    <property type="match status" value="1"/>
</dbReference>
<reference evidence="2" key="1">
    <citation type="journal article" date="2015" name="Nature">
        <title>Complex archaea that bridge the gap between prokaryotes and eukaryotes.</title>
        <authorList>
            <person name="Spang A."/>
            <person name="Saw J.H."/>
            <person name="Jorgensen S.L."/>
            <person name="Zaremba-Niedzwiedzka K."/>
            <person name="Martijn J."/>
            <person name="Lind A.E."/>
            <person name="van Eijk R."/>
            <person name="Schleper C."/>
            <person name="Guy L."/>
            <person name="Ettema T.J."/>
        </authorList>
    </citation>
    <scope>NUCLEOTIDE SEQUENCE</scope>
</reference>
<dbReference type="PANTHER" id="PTHR43155">
    <property type="entry name" value="CYCLIC DI-GMP PHOSPHODIESTERASE PA4108-RELATED"/>
    <property type="match status" value="1"/>
</dbReference>
<dbReference type="Gene3D" id="3.30.450.40">
    <property type="match status" value="1"/>
</dbReference>
<name>A0A0F9BMA1_9ZZZZ</name>
<dbReference type="PROSITE" id="PS51832">
    <property type="entry name" value="HD_GYP"/>
    <property type="match status" value="1"/>
</dbReference>
<dbReference type="AlphaFoldDB" id="A0A0F9BMA1"/>
<dbReference type="SMART" id="SM00065">
    <property type="entry name" value="GAF"/>
    <property type="match status" value="1"/>
</dbReference>
<dbReference type="InterPro" id="IPR029016">
    <property type="entry name" value="GAF-like_dom_sf"/>
</dbReference>
<dbReference type="Pfam" id="PF13487">
    <property type="entry name" value="HD_5"/>
    <property type="match status" value="1"/>
</dbReference>
<dbReference type="CDD" id="cd00077">
    <property type="entry name" value="HDc"/>
    <property type="match status" value="1"/>
</dbReference>
<proteinExistence type="predicted"/>
<comment type="caution">
    <text evidence="2">The sequence shown here is derived from an EMBL/GenBank/DDBJ whole genome shotgun (WGS) entry which is preliminary data.</text>
</comment>
<dbReference type="SUPFAM" id="SSF55781">
    <property type="entry name" value="GAF domain-like"/>
    <property type="match status" value="1"/>
</dbReference>
<accession>A0A0F9BMA1</accession>
<dbReference type="PANTHER" id="PTHR43155:SF2">
    <property type="entry name" value="CYCLIC DI-GMP PHOSPHODIESTERASE PA4108"/>
    <property type="match status" value="1"/>
</dbReference>
<dbReference type="Gene3D" id="1.10.3210.10">
    <property type="entry name" value="Hypothetical protein af1432"/>
    <property type="match status" value="1"/>
</dbReference>
<evidence type="ECO:0000313" key="2">
    <source>
        <dbReference type="EMBL" id="KKL14992.1"/>
    </source>
</evidence>
<sequence>MIATTGTELYGVKKKGKSEKTNRIGINTIHFDRKESDRIGIALNSVFKIERLYDLIVDITTKVLEVKSASLMILEGNALRIKSSKHIPEKVMKQCRVEVGVGISGWVALKGEPLLVENVEKDVRFKRRNNKRYSNKSFISVPVVYSGRVIGVINVNDKNNNESFGEKDVELLKIISEHSAIAIRNALLIRKSKKLTIVEKLDNYYNNDENKFLPVTLQSLKSGPFSTSELYIENGNNAKKRYVLYWKGGDVSTRNGSIRQVLDNEKRGEFIKKNINRLFVEKNGREQYLRFMEANLERIAEDNDVSLKEKFRVINDVAINLIKDVSAAPDRSCKIERAKHWVSIVTNVIFNNQNHVLGMYNATKHNGHSCERITNVTVLGLIFAYKQGLDVGELNKLGMGLFLQDIGMRKIDPLVVDKSTKLSQEEFQAVKKHSEIGFQMLHDTDKVVNESCLPALLHHENYDGSGYPYG</sequence>
<dbReference type="InterPro" id="IPR003607">
    <property type="entry name" value="HD/PDEase_dom"/>
</dbReference>
<organism evidence="2">
    <name type="scientific">marine sediment metagenome</name>
    <dbReference type="NCBI Taxonomy" id="412755"/>
    <lineage>
        <taxon>unclassified sequences</taxon>
        <taxon>metagenomes</taxon>
        <taxon>ecological metagenomes</taxon>
    </lineage>
</organism>
<dbReference type="InterPro" id="IPR037522">
    <property type="entry name" value="HD_GYP_dom"/>
</dbReference>